<reference evidence="4 5" key="1">
    <citation type="submission" date="2019-06" db="EMBL/GenBank/DDBJ databases">
        <title>Saccharibacillus brassicae sp. nov., an endophytic bacterium isolated from Chinese cabbage seeds (Brassica pekinensis).</title>
        <authorList>
            <person name="Jiang L."/>
            <person name="Lee J."/>
            <person name="Kim S.W."/>
        </authorList>
    </citation>
    <scope>NUCLEOTIDE SEQUENCE [LARGE SCALE GENOMIC DNA]</scope>
    <source>
        <strain evidence="5">KCTC 43072 / ATSA2</strain>
    </source>
</reference>
<feature type="signal peptide" evidence="3">
    <location>
        <begin position="1"/>
        <end position="22"/>
    </location>
</feature>
<evidence type="ECO:0008006" key="6">
    <source>
        <dbReference type="Google" id="ProtNLM"/>
    </source>
</evidence>
<feature type="transmembrane region" description="Helical" evidence="2">
    <location>
        <begin position="110"/>
        <end position="135"/>
    </location>
</feature>
<organism evidence="4 5">
    <name type="scientific">Saccharibacillus brassicae</name>
    <dbReference type="NCBI Taxonomy" id="2583377"/>
    <lineage>
        <taxon>Bacteria</taxon>
        <taxon>Bacillati</taxon>
        <taxon>Bacillota</taxon>
        <taxon>Bacilli</taxon>
        <taxon>Bacillales</taxon>
        <taxon>Paenibacillaceae</taxon>
        <taxon>Saccharibacillus</taxon>
    </lineage>
</organism>
<feature type="chain" id="PRO_5038699429" description="Preprotein translocase subunit Tim44" evidence="3">
    <location>
        <begin position="23"/>
        <end position="152"/>
    </location>
</feature>
<keyword evidence="3" id="KW-0732">Signal</keyword>
<dbReference type="AlphaFoldDB" id="A0A4Y6V3S4"/>
<feature type="compositionally biased region" description="Low complexity" evidence="1">
    <location>
        <begin position="56"/>
        <end position="77"/>
    </location>
</feature>
<feature type="compositionally biased region" description="Polar residues" evidence="1">
    <location>
        <begin position="38"/>
        <end position="55"/>
    </location>
</feature>
<evidence type="ECO:0000256" key="3">
    <source>
        <dbReference type="SAM" id="SignalP"/>
    </source>
</evidence>
<dbReference type="KEGG" id="saca:FFV09_23230"/>
<dbReference type="PANTHER" id="PTHR41542">
    <property type="entry name" value="BLL5807 PROTEIN"/>
    <property type="match status" value="1"/>
</dbReference>
<feature type="region of interest" description="Disordered" evidence="1">
    <location>
        <begin position="30"/>
        <end position="77"/>
    </location>
</feature>
<dbReference type="PANTHER" id="PTHR41542:SF1">
    <property type="entry name" value="BLL5807 PROTEIN"/>
    <property type="match status" value="1"/>
</dbReference>
<sequence>MRQSKKFFSVLLSFLILFAASAVVPEQADARRGGFSSGPRSYQSTPNKTQNSDSINSGTRSNSNTPSNTNSVNRSGSTNRGGFGGTFFRGMLFGGIAGLMFGSLFANMGAFGGILGLLVNLLVLYMLFVVIRTVYRAIQDNRRRSREREGRY</sequence>
<keyword evidence="2" id="KW-1133">Transmembrane helix</keyword>
<gene>
    <name evidence="4" type="ORF">FFV09_23230</name>
</gene>
<dbReference type="OrthoDB" id="2620685at2"/>
<accession>A0A4Y6V3S4</accession>
<evidence type="ECO:0000256" key="1">
    <source>
        <dbReference type="SAM" id="MobiDB-lite"/>
    </source>
</evidence>
<name>A0A4Y6V3S4_SACBS</name>
<keyword evidence="5" id="KW-1185">Reference proteome</keyword>
<dbReference type="RefSeq" id="WP_141450091.1">
    <property type="nucleotide sequence ID" value="NZ_CP041217.1"/>
</dbReference>
<keyword evidence="2" id="KW-0812">Transmembrane</keyword>
<evidence type="ECO:0000256" key="2">
    <source>
        <dbReference type="SAM" id="Phobius"/>
    </source>
</evidence>
<evidence type="ECO:0000313" key="5">
    <source>
        <dbReference type="Proteomes" id="UP000316968"/>
    </source>
</evidence>
<protein>
    <recommendedName>
        <fullName evidence="6">Preprotein translocase subunit Tim44</fullName>
    </recommendedName>
</protein>
<keyword evidence="2" id="KW-0472">Membrane</keyword>
<evidence type="ECO:0000313" key="4">
    <source>
        <dbReference type="EMBL" id="QDH23518.1"/>
    </source>
</evidence>
<proteinExistence type="predicted"/>
<dbReference type="EMBL" id="CP041217">
    <property type="protein sequence ID" value="QDH23518.1"/>
    <property type="molecule type" value="Genomic_DNA"/>
</dbReference>
<dbReference type="Proteomes" id="UP000316968">
    <property type="component" value="Chromosome"/>
</dbReference>